<keyword evidence="3" id="KW-0804">Transcription</keyword>
<dbReference type="GO" id="GO:0003700">
    <property type="term" value="F:DNA-binding transcription factor activity"/>
    <property type="evidence" value="ECO:0007669"/>
    <property type="project" value="TreeGrafter"/>
</dbReference>
<dbReference type="AlphaFoldDB" id="A0A1Q2HUH7"/>
<keyword evidence="6" id="KW-1185">Reference proteome</keyword>
<keyword evidence="1" id="KW-0805">Transcription regulation</keyword>
<name>A0A1Q2HUH7_9CORY</name>
<organism evidence="5 6">
    <name type="scientific">Corynebacterium glaucum</name>
    <dbReference type="NCBI Taxonomy" id="187491"/>
    <lineage>
        <taxon>Bacteria</taxon>
        <taxon>Bacillati</taxon>
        <taxon>Actinomycetota</taxon>
        <taxon>Actinomycetes</taxon>
        <taxon>Mycobacteriales</taxon>
        <taxon>Corynebacteriaceae</taxon>
        <taxon>Corynebacterium</taxon>
    </lineage>
</organism>
<dbReference type="InterPro" id="IPR010982">
    <property type="entry name" value="Lambda_DNA-bd_dom_sf"/>
</dbReference>
<dbReference type="CDD" id="cd00093">
    <property type="entry name" value="HTH_XRE"/>
    <property type="match status" value="1"/>
</dbReference>
<evidence type="ECO:0000256" key="3">
    <source>
        <dbReference type="ARBA" id="ARBA00023163"/>
    </source>
</evidence>
<feature type="domain" description="HTH cro/C1-type" evidence="4">
    <location>
        <begin position="21"/>
        <end position="81"/>
    </location>
</feature>
<proteinExistence type="predicted"/>
<sequence length="146" mass="15949">MGELLPQAYWASYALSLGNRVKTIRVMRGLTQTRLAELAGVSRSLISNLERNDYNGARAADPTLSTVYRLAAALYVPPAALLPGAGELVGKPFVAQGLVREVEAAVEIALRWPNEPLDTARFHESYLRQGAPAAEPRFDDAVYRLP</sequence>
<evidence type="ECO:0000256" key="2">
    <source>
        <dbReference type="ARBA" id="ARBA00023125"/>
    </source>
</evidence>
<accession>A0A1Q2HUH7</accession>
<dbReference type="KEGG" id="cgv:CGLAU_02600"/>
<dbReference type="Pfam" id="PF12844">
    <property type="entry name" value="HTH_19"/>
    <property type="match status" value="1"/>
</dbReference>
<dbReference type="GO" id="GO:0005829">
    <property type="term" value="C:cytosol"/>
    <property type="evidence" value="ECO:0007669"/>
    <property type="project" value="TreeGrafter"/>
</dbReference>
<dbReference type="SMART" id="SM00530">
    <property type="entry name" value="HTH_XRE"/>
    <property type="match status" value="1"/>
</dbReference>
<evidence type="ECO:0000313" key="6">
    <source>
        <dbReference type="Proteomes" id="UP000217209"/>
    </source>
</evidence>
<gene>
    <name evidence="5" type="ORF">CGLAU_02600</name>
</gene>
<evidence type="ECO:0000259" key="4">
    <source>
        <dbReference type="PROSITE" id="PS50943"/>
    </source>
</evidence>
<dbReference type="Gene3D" id="1.10.260.40">
    <property type="entry name" value="lambda repressor-like DNA-binding domains"/>
    <property type="match status" value="1"/>
</dbReference>
<dbReference type="InterPro" id="IPR050807">
    <property type="entry name" value="TransReg_Diox_bact_type"/>
</dbReference>
<evidence type="ECO:0000313" key="5">
    <source>
        <dbReference type="EMBL" id="AQQ14505.1"/>
    </source>
</evidence>
<dbReference type="PROSITE" id="PS50943">
    <property type="entry name" value="HTH_CROC1"/>
    <property type="match status" value="1"/>
</dbReference>
<keyword evidence="2" id="KW-0238">DNA-binding</keyword>
<protein>
    <submittedName>
        <fullName evidence="5">Anaerobic benzoate catabolism transcriptional regulator</fullName>
    </submittedName>
</protein>
<dbReference type="SUPFAM" id="SSF47413">
    <property type="entry name" value="lambda repressor-like DNA-binding domains"/>
    <property type="match status" value="1"/>
</dbReference>
<dbReference type="Proteomes" id="UP000217209">
    <property type="component" value="Chromosome"/>
</dbReference>
<dbReference type="PANTHER" id="PTHR46797">
    <property type="entry name" value="HTH-TYPE TRANSCRIPTIONAL REGULATOR"/>
    <property type="match status" value="1"/>
</dbReference>
<reference evidence="5 6" key="1">
    <citation type="submission" date="2016-12" db="EMBL/GenBank/DDBJ databases">
        <authorList>
            <person name="Song W.-J."/>
            <person name="Kurnit D.M."/>
        </authorList>
    </citation>
    <scope>NUCLEOTIDE SEQUENCE [LARGE SCALE GENOMIC DNA]</scope>
    <source>
        <strain evidence="5 6">DSM 30827</strain>
    </source>
</reference>
<dbReference type="InterPro" id="IPR001387">
    <property type="entry name" value="Cro/C1-type_HTH"/>
</dbReference>
<dbReference type="PANTHER" id="PTHR46797:SF23">
    <property type="entry name" value="HTH-TYPE TRANSCRIPTIONAL REGULATOR SUTR"/>
    <property type="match status" value="1"/>
</dbReference>
<dbReference type="GO" id="GO:0003677">
    <property type="term" value="F:DNA binding"/>
    <property type="evidence" value="ECO:0007669"/>
    <property type="project" value="UniProtKB-KW"/>
</dbReference>
<dbReference type="OrthoDB" id="4559617at2"/>
<evidence type="ECO:0000256" key="1">
    <source>
        <dbReference type="ARBA" id="ARBA00023015"/>
    </source>
</evidence>
<dbReference type="EMBL" id="CP019688">
    <property type="protein sequence ID" value="AQQ14505.1"/>
    <property type="molecule type" value="Genomic_DNA"/>
</dbReference>